<reference evidence="13" key="1">
    <citation type="submission" date="2016-10" db="EMBL/GenBank/DDBJ databases">
        <authorList>
            <person name="Varghese N."/>
            <person name="Submissions S."/>
        </authorList>
    </citation>
    <scope>NUCLEOTIDE SEQUENCE [LARGE SCALE GENOMIC DNA]</scope>
    <source>
        <strain evidence="13">JCM 14963</strain>
    </source>
</reference>
<dbReference type="AlphaFoldDB" id="A0A1H1XPJ5"/>
<keyword evidence="7 10" id="KW-0653">Protein transport</keyword>
<keyword evidence="3 10" id="KW-0813">Transport</keyword>
<dbReference type="InterPro" id="IPR023229">
    <property type="entry name" value="T2SS_M_periplasmic_sf"/>
</dbReference>
<dbReference type="Gene3D" id="3.30.1360.100">
    <property type="entry name" value="General secretion pathway protein M, EpsM"/>
    <property type="match status" value="1"/>
</dbReference>
<comment type="subcellular location">
    <subcellularLocation>
        <location evidence="1">Cell inner membrane</location>
        <topology evidence="1">Single-pass membrane protein</topology>
    </subcellularLocation>
</comment>
<protein>
    <recommendedName>
        <fullName evidence="10">Type II secretion system protein M</fullName>
        <shortName evidence="10">T2SS protein M</shortName>
    </recommendedName>
    <alternativeName>
        <fullName evidence="10">General secretion pathway protein M</fullName>
    </alternativeName>
</protein>
<keyword evidence="8 11" id="KW-1133">Transmembrane helix</keyword>
<evidence type="ECO:0000256" key="7">
    <source>
        <dbReference type="ARBA" id="ARBA00022927"/>
    </source>
</evidence>
<evidence type="ECO:0000313" key="13">
    <source>
        <dbReference type="Proteomes" id="UP000243413"/>
    </source>
</evidence>
<evidence type="ECO:0000256" key="5">
    <source>
        <dbReference type="ARBA" id="ARBA00022519"/>
    </source>
</evidence>
<comment type="function">
    <text evidence="10">Inner membrane component of the type II secretion system required for the energy-dependent secretion of extracellular factors such as proteases and toxins from the periplasm.</text>
</comment>
<dbReference type="InterPro" id="IPR007690">
    <property type="entry name" value="T2SS_GspM"/>
</dbReference>
<keyword evidence="5 10" id="KW-0997">Cell inner membrane</keyword>
<dbReference type="SUPFAM" id="SSF103054">
    <property type="entry name" value="General secretion pathway protein M, EpsM"/>
    <property type="match status" value="1"/>
</dbReference>
<evidence type="ECO:0000256" key="4">
    <source>
        <dbReference type="ARBA" id="ARBA00022475"/>
    </source>
</evidence>
<dbReference type="GO" id="GO:0015627">
    <property type="term" value="C:type II protein secretion system complex"/>
    <property type="evidence" value="ECO:0007669"/>
    <property type="project" value="InterPro"/>
</dbReference>
<evidence type="ECO:0000256" key="2">
    <source>
        <dbReference type="ARBA" id="ARBA00010637"/>
    </source>
</evidence>
<dbReference type="OrthoDB" id="6120808at2"/>
<dbReference type="GO" id="GO:0005886">
    <property type="term" value="C:plasma membrane"/>
    <property type="evidence" value="ECO:0007669"/>
    <property type="project" value="UniProtKB-SubCell"/>
</dbReference>
<evidence type="ECO:0000256" key="9">
    <source>
        <dbReference type="ARBA" id="ARBA00023136"/>
    </source>
</evidence>
<dbReference type="GO" id="GO:0015628">
    <property type="term" value="P:protein secretion by the type II secretion system"/>
    <property type="evidence" value="ECO:0007669"/>
    <property type="project" value="InterPro"/>
</dbReference>
<dbReference type="RefSeq" id="WP_092288204.1">
    <property type="nucleotide sequence ID" value="NZ_LT629763.1"/>
</dbReference>
<accession>A0A1H1XPJ5</accession>
<gene>
    <name evidence="12" type="ORF">SAMN05216271_3619</name>
</gene>
<dbReference type="STRING" id="472181.SAMN05216271_3619"/>
<evidence type="ECO:0000256" key="10">
    <source>
        <dbReference type="PIRNR" id="PIRNR006291"/>
    </source>
</evidence>
<organism evidence="12 13">
    <name type="scientific">Halopseudomonas sabulinigri</name>
    <dbReference type="NCBI Taxonomy" id="472181"/>
    <lineage>
        <taxon>Bacteria</taxon>
        <taxon>Pseudomonadati</taxon>
        <taxon>Pseudomonadota</taxon>
        <taxon>Gammaproteobacteria</taxon>
        <taxon>Pseudomonadales</taxon>
        <taxon>Pseudomonadaceae</taxon>
        <taxon>Halopseudomonas</taxon>
    </lineage>
</organism>
<feature type="transmembrane region" description="Helical" evidence="11">
    <location>
        <begin position="14"/>
        <end position="33"/>
    </location>
</feature>
<name>A0A1H1XPJ5_9GAMM</name>
<keyword evidence="4 10" id="KW-1003">Cell membrane</keyword>
<dbReference type="Proteomes" id="UP000243413">
    <property type="component" value="Chromosome I"/>
</dbReference>
<evidence type="ECO:0000256" key="8">
    <source>
        <dbReference type="ARBA" id="ARBA00022989"/>
    </source>
</evidence>
<evidence type="ECO:0000256" key="11">
    <source>
        <dbReference type="SAM" id="Phobius"/>
    </source>
</evidence>
<evidence type="ECO:0000313" key="12">
    <source>
        <dbReference type="EMBL" id="SDT11154.1"/>
    </source>
</evidence>
<sequence length="160" mass="17535">MKNWWNGLAPRERVILLAGSAFLLVLTFWIGIWEPLIAGRAELKQDVQRLSAERLWMEQVSDDVRRRARLQQGAGNGASGGSVLTLVEVSANAAGLKSSLSRVQPEGEGARLSFDQVGMDALLSWLADLEQRQGLQVSQLAIDVSEVQGMVSARLLVERP</sequence>
<evidence type="ECO:0000256" key="1">
    <source>
        <dbReference type="ARBA" id="ARBA00004377"/>
    </source>
</evidence>
<keyword evidence="6 11" id="KW-0812">Transmembrane</keyword>
<keyword evidence="9 10" id="KW-0472">Membrane</keyword>
<dbReference type="Pfam" id="PF04612">
    <property type="entry name" value="T2SSM"/>
    <property type="match status" value="1"/>
</dbReference>
<comment type="similarity">
    <text evidence="2 10">Belongs to the GSP M family.</text>
</comment>
<proteinExistence type="inferred from homology"/>
<dbReference type="EMBL" id="LT629763">
    <property type="protein sequence ID" value="SDT11154.1"/>
    <property type="molecule type" value="Genomic_DNA"/>
</dbReference>
<evidence type="ECO:0000256" key="6">
    <source>
        <dbReference type="ARBA" id="ARBA00022692"/>
    </source>
</evidence>
<dbReference type="PIRSF" id="PIRSF006291">
    <property type="entry name" value="GspM"/>
    <property type="match status" value="1"/>
</dbReference>
<evidence type="ECO:0000256" key="3">
    <source>
        <dbReference type="ARBA" id="ARBA00022448"/>
    </source>
</evidence>